<proteinExistence type="predicted"/>
<comment type="caution">
    <text evidence="2">The sequence shown here is derived from an EMBL/GenBank/DDBJ whole genome shotgun (WGS) entry which is preliminary data.</text>
</comment>
<dbReference type="Proteomes" id="UP000756703">
    <property type="component" value="Unassembled WGS sequence"/>
</dbReference>
<evidence type="ECO:0000313" key="2">
    <source>
        <dbReference type="EMBL" id="MBI4132529.1"/>
    </source>
</evidence>
<organism evidence="2 3">
    <name type="scientific">Candidatus Sungiibacteriota bacterium</name>
    <dbReference type="NCBI Taxonomy" id="2750080"/>
    <lineage>
        <taxon>Bacteria</taxon>
        <taxon>Candidatus Sungiibacteriota</taxon>
    </lineage>
</organism>
<sequence>MSKVWGHYKGKEVFLDVIVGKEAIREGGEWKTNVIARCGRSNYVPVADCELIFRSEGDEHSIPNPKTDGWGVFSYLLHLSPTPGKYYVSAEIKGTTIVAGDWVTVSEVAKKPKNLHEPQFRAEGDEGNYIISGSLTWEDGSPAQGVPVRLLISPSGKAAKKEDYLSDARGFVEHSLEFRESECDVTIQVGKVEKKLENLQEPSLRPKPKPYERPQDAELTQGTIWDVVRSAWKRGADDAKGA</sequence>
<protein>
    <submittedName>
        <fullName evidence="2">Uncharacterized protein</fullName>
    </submittedName>
</protein>
<accession>A0A932YX71</accession>
<dbReference type="EMBL" id="JACQMI010000002">
    <property type="protein sequence ID" value="MBI4132529.1"/>
    <property type="molecule type" value="Genomic_DNA"/>
</dbReference>
<dbReference type="AlphaFoldDB" id="A0A932YX71"/>
<evidence type="ECO:0000256" key="1">
    <source>
        <dbReference type="SAM" id="MobiDB-lite"/>
    </source>
</evidence>
<gene>
    <name evidence="2" type="ORF">HY473_00310</name>
</gene>
<evidence type="ECO:0000313" key="3">
    <source>
        <dbReference type="Proteomes" id="UP000756703"/>
    </source>
</evidence>
<feature type="region of interest" description="Disordered" evidence="1">
    <location>
        <begin position="198"/>
        <end position="222"/>
    </location>
</feature>
<name>A0A932YX71_9BACT</name>
<reference evidence="2" key="1">
    <citation type="submission" date="2020-07" db="EMBL/GenBank/DDBJ databases">
        <title>Huge and variable diversity of episymbiotic CPR bacteria and DPANN archaea in groundwater ecosystems.</title>
        <authorList>
            <person name="He C.Y."/>
            <person name="Keren R."/>
            <person name="Whittaker M."/>
            <person name="Farag I.F."/>
            <person name="Doudna J."/>
            <person name="Cate J.H.D."/>
            <person name="Banfield J.F."/>
        </authorList>
    </citation>
    <scope>NUCLEOTIDE SEQUENCE</scope>
    <source>
        <strain evidence="2">NC_groundwater_1225_Ag_S-0.1um_56_177</strain>
    </source>
</reference>